<evidence type="ECO:0000256" key="1">
    <source>
        <dbReference type="SAM" id="MobiDB-lite"/>
    </source>
</evidence>
<organism evidence="2 3">
    <name type="scientific">Aegilops tauschii subsp. strangulata</name>
    <name type="common">Goatgrass</name>
    <dbReference type="NCBI Taxonomy" id="200361"/>
    <lineage>
        <taxon>Eukaryota</taxon>
        <taxon>Viridiplantae</taxon>
        <taxon>Streptophyta</taxon>
        <taxon>Embryophyta</taxon>
        <taxon>Tracheophyta</taxon>
        <taxon>Spermatophyta</taxon>
        <taxon>Magnoliopsida</taxon>
        <taxon>Liliopsida</taxon>
        <taxon>Poales</taxon>
        <taxon>Poaceae</taxon>
        <taxon>BOP clade</taxon>
        <taxon>Pooideae</taxon>
        <taxon>Triticodae</taxon>
        <taxon>Triticeae</taxon>
        <taxon>Triticinae</taxon>
        <taxon>Aegilops</taxon>
    </lineage>
</organism>
<dbReference type="EnsemblPlants" id="AET1Gv20516900.7">
    <property type="protein sequence ID" value="AET1Gv20516900.7"/>
    <property type="gene ID" value="AET1Gv20516900"/>
</dbReference>
<reference evidence="2" key="4">
    <citation type="submission" date="2019-03" db="UniProtKB">
        <authorList>
            <consortium name="EnsemblPlants"/>
        </authorList>
    </citation>
    <scope>IDENTIFICATION</scope>
</reference>
<reference evidence="3" key="2">
    <citation type="journal article" date="2017" name="Nat. Plants">
        <title>The Aegilops tauschii genome reveals multiple impacts of transposons.</title>
        <authorList>
            <person name="Zhao G."/>
            <person name="Zou C."/>
            <person name="Li K."/>
            <person name="Wang K."/>
            <person name="Li T."/>
            <person name="Gao L."/>
            <person name="Zhang X."/>
            <person name="Wang H."/>
            <person name="Yang Z."/>
            <person name="Liu X."/>
            <person name="Jiang W."/>
            <person name="Mao L."/>
            <person name="Kong X."/>
            <person name="Jiao Y."/>
            <person name="Jia J."/>
        </authorList>
    </citation>
    <scope>NUCLEOTIDE SEQUENCE [LARGE SCALE GENOMIC DNA]</scope>
    <source>
        <strain evidence="3">cv. AL8/78</strain>
    </source>
</reference>
<protein>
    <submittedName>
        <fullName evidence="2">Uncharacterized protein</fullName>
    </submittedName>
</protein>
<evidence type="ECO:0000313" key="3">
    <source>
        <dbReference type="Proteomes" id="UP000015105"/>
    </source>
</evidence>
<reference evidence="2" key="3">
    <citation type="journal article" date="2017" name="Nature">
        <title>Genome sequence of the progenitor of the wheat D genome Aegilops tauschii.</title>
        <authorList>
            <person name="Luo M.C."/>
            <person name="Gu Y.Q."/>
            <person name="Puiu D."/>
            <person name="Wang H."/>
            <person name="Twardziok S.O."/>
            <person name="Deal K.R."/>
            <person name="Huo N."/>
            <person name="Zhu T."/>
            <person name="Wang L."/>
            <person name="Wang Y."/>
            <person name="McGuire P.E."/>
            <person name="Liu S."/>
            <person name="Long H."/>
            <person name="Ramasamy R.K."/>
            <person name="Rodriguez J.C."/>
            <person name="Van S.L."/>
            <person name="Yuan L."/>
            <person name="Wang Z."/>
            <person name="Xia Z."/>
            <person name="Xiao L."/>
            <person name="Anderson O.D."/>
            <person name="Ouyang S."/>
            <person name="Liang Y."/>
            <person name="Zimin A.V."/>
            <person name="Pertea G."/>
            <person name="Qi P."/>
            <person name="Bennetzen J.L."/>
            <person name="Dai X."/>
            <person name="Dawson M.W."/>
            <person name="Muller H.G."/>
            <person name="Kugler K."/>
            <person name="Rivarola-Duarte L."/>
            <person name="Spannagl M."/>
            <person name="Mayer K.F.X."/>
            <person name="Lu F.H."/>
            <person name="Bevan M.W."/>
            <person name="Leroy P."/>
            <person name="Li P."/>
            <person name="You F.M."/>
            <person name="Sun Q."/>
            <person name="Liu Z."/>
            <person name="Lyons E."/>
            <person name="Wicker T."/>
            <person name="Salzberg S.L."/>
            <person name="Devos K.M."/>
            <person name="Dvorak J."/>
        </authorList>
    </citation>
    <scope>NUCLEOTIDE SEQUENCE [LARGE SCALE GENOMIC DNA]</scope>
    <source>
        <strain evidence="2">cv. AL8/78</strain>
    </source>
</reference>
<sequence>TRDVSLALLFLPPLSPSNETLILVPVVSHAAPWKSRTRTRTPRPAQPTCGAASGSLCPGRRTTDPCHGQAVMGSLWVWPRRPRLRQRRPWPLPPWPLRRTLPPSAWLCT</sequence>
<dbReference type="AlphaFoldDB" id="A0A452YS65"/>
<evidence type="ECO:0000313" key="2">
    <source>
        <dbReference type="EnsemblPlants" id="AET1Gv20516900.7"/>
    </source>
</evidence>
<reference evidence="2" key="5">
    <citation type="journal article" date="2021" name="G3 (Bethesda)">
        <title>Aegilops tauschii genome assembly Aet v5.0 features greater sequence contiguity and improved annotation.</title>
        <authorList>
            <person name="Wang L."/>
            <person name="Zhu T."/>
            <person name="Rodriguez J.C."/>
            <person name="Deal K.R."/>
            <person name="Dubcovsky J."/>
            <person name="McGuire P.E."/>
            <person name="Lux T."/>
            <person name="Spannagl M."/>
            <person name="Mayer K.F.X."/>
            <person name="Baldrich P."/>
            <person name="Meyers B.C."/>
            <person name="Huo N."/>
            <person name="Gu Y.Q."/>
            <person name="Zhou H."/>
            <person name="Devos K.M."/>
            <person name="Bennetzen J.L."/>
            <person name="Unver T."/>
            <person name="Budak H."/>
            <person name="Gulick P.J."/>
            <person name="Galiba G."/>
            <person name="Kalapos B."/>
            <person name="Nelson D.R."/>
            <person name="Li P."/>
            <person name="You F.M."/>
            <person name="Luo M.C."/>
            <person name="Dvorak J."/>
        </authorList>
    </citation>
    <scope>NUCLEOTIDE SEQUENCE [LARGE SCALE GENOMIC DNA]</scope>
    <source>
        <strain evidence="2">cv. AL8/78</strain>
    </source>
</reference>
<feature type="region of interest" description="Disordered" evidence="1">
    <location>
        <begin position="34"/>
        <end position="60"/>
    </location>
</feature>
<accession>A0A452YS65</accession>
<dbReference type="Proteomes" id="UP000015105">
    <property type="component" value="Chromosome 1D"/>
</dbReference>
<keyword evidence="3" id="KW-1185">Reference proteome</keyword>
<name>A0A452YS65_AEGTS</name>
<proteinExistence type="predicted"/>
<reference evidence="3" key="1">
    <citation type="journal article" date="2014" name="Science">
        <title>Ancient hybridizations among the ancestral genomes of bread wheat.</title>
        <authorList>
            <consortium name="International Wheat Genome Sequencing Consortium,"/>
            <person name="Marcussen T."/>
            <person name="Sandve S.R."/>
            <person name="Heier L."/>
            <person name="Spannagl M."/>
            <person name="Pfeifer M."/>
            <person name="Jakobsen K.S."/>
            <person name="Wulff B.B."/>
            <person name="Steuernagel B."/>
            <person name="Mayer K.F."/>
            <person name="Olsen O.A."/>
        </authorList>
    </citation>
    <scope>NUCLEOTIDE SEQUENCE [LARGE SCALE GENOMIC DNA]</scope>
    <source>
        <strain evidence="3">cv. AL8/78</strain>
    </source>
</reference>
<dbReference type="Gramene" id="AET1Gv20516900.7">
    <property type="protein sequence ID" value="AET1Gv20516900.7"/>
    <property type="gene ID" value="AET1Gv20516900"/>
</dbReference>